<dbReference type="InterPro" id="IPR051806">
    <property type="entry name" value="HAD-like_SPP"/>
</dbReference>
<dbReference type="InterPro" id="IPR006439">
    <property type="entry name" value="HAD-SF_hydro_IA"/>
</dbReference>
<keyword evidence="3" id="KW-1185">Reference proteome</keyword>
<dbReference type="Gene3D" id="1.10.150.240">
    <property type="entry name" value="Putative phosphatase, domain 2"/>
    <property type="match status" value="1"/>
</dbReference>
<sequence length="247" mass="26383">MADETTGKALRFGALLFDLDGVITKTADVHARAWKQLFDQFLIGWSERTGEAQAPFEIATDYVRYVDGRRRFEGVATFLESRGISVPMGEPEDEGMDTIYGLGNAKNGFFLAELERNGVEIFDDALALLDAARAAGKPMAVVSASENCAMVLRRVGLDIYFKVRVSGLEAKALNLPGKPRPDTFLRAADELGVAAADAVVLEDAIAGVRAGRAGNFGLVVGVDRGGEADGLAENGADVVTQDLRSLI</sequence>
<dbReference type="PANTHER" id="PTHR43481:SF4">
    <property type="entry name" value="GLYCEROL-1-PHOSPHATE PHOSPHOHYDROLASE 1-RELATED"/>
    <property type="match status" value="1"/>
</dbReference>
<evidence type="ECO:0008006" key="4">
    <source>
        <dbReference type="Google" id="ProtNLM"/>
    </source>
</evidence>
<dbReference type="InterPro" id="IPR010976">
    <property type="entry name" value="B-phosphoglucomutase_hydrolase"/>
</dbReference>
<dbReference type="Pfam" id="PF00702">
    <property type="entry name" value="Hydrolase"/>
    <property type="match status" value="1"/>
</dbReference>
<dbReference type="InterPro" id="IPR023198">
    <property type="entry name" value="PGP-like_dom2"/>
</dbReference>
<dbReference type="PANTHER" id="PTHR43481">
    <property type="entry name" value="FRUCTOSE-1-PHOSPHATE PHOSPHATASE"/>
    <property type="match status" value="1"/>
</dbReference>
<dbReference type="SFLD" id="SFLDS00003">
    <property type="entry name" value="Haloacid_Dehalogenase"/>
    <property type="match status" value="1"/>
</dbReference>
<organism evidence="2 3">
    <name type="scientific">Luedemannella flava</name>
    <dbReference type="NCBI Taxonomy" id="349316"/>
    <lineage>
        <taxon>Bacteria</taxon>
        <taxon>Bacillati</taxon>
        <taxon>Actinomycetota</taxon>
        <taxon>Actinomycetes</taxon>
        <taxon>Micromonosporales</taxon>
        <taxon>Micromonosporaceae</taxon>
        <taxon>Luedemannella</taxon>
    </lineage>
</organism>
<name>A0ABP4YT87_9ACTN</name>
<dbReference type="NCBIfam" id="TIGR02009">
    <property type="entry name" value="PGMB-YQAB-SF"/>
    <property type="match status" value="1"/>
</dbReference>
<dbReference type="InterPro" id="IPR036412">
    <property type="entry name" value="HAD-like_sf"/>
</dbReference>
<reference evidence="3" key="1">
    <citation type="journal article" date="2019" name="Int. J. Syst. Evol. Microbiol.">
        <title>The Global Catalogue of Microorganisms (GCM) 10K type strain sequencing project: providing services to taxonomists for standard genome sequencing and annotation.</title>
        <authorList>
            <consortium name="The Broad Institute Genomics Platform"/>
            <consortium name="The Broad Institute Genome Sequencing Center for Infectious Disease"/>
            <person name="Wu L."/>
            <person name="Ma J."/>
        </authorList>
    </citation>
    <scope>NUCLEOTIDE SEQUENCE [LARGE SCALE GENOMIC DNA]</scope>
    <source>
        <strain evidence="3">JCM 13250</strain>
    </source>
</reference>
<dbReference type="Proteomes" id="UP001500218">
    <property type="component" value="Unassembled WGS sequence"/>
</dbReference>
<evidence type="ECO:0000256" key="1">
    <source>
        <dbReference type="ARBA" id="ARBA00006171"/>
    </source>
</evidence>
<dbReference type="SFLD" id="SFLDG01129">
    <property type="entry name" value="C1.5:_HAD__Beta-PGM__Phosphata"/>
    <property type="match status" value="1"/>
</dbReference>
<comment type="similarity">
    <text evidence="1">Belongs to the HAD-like hydrolase superfamily. CbbY/CbbZ/Gph/YieH family.</text>
</comment>
<evidence type="ECO:0000313" key="2">
    <source>
        <dbReference type="EMBL" id="GAA1830175.1"/>
    </source>
</evidence>
<evidence type="ECO:0000313" key="3">
    <source>
        <dbReference type="Proteomes" id="UP001500218"/>
    </source>
</evidence>
<dbReference type="Gene3D" id="3.40.50.1000">
    <property type="entry name" value="HAD superfamily/HAD-like"/>
    <property type="match status" value="1"/>
</dbReference>
<dbReference type="RefSeq" id="WP_344138829.1">
    <property type="nucleotide sequence ID" value="NZ_BAAALT010000261.1"/>
</dbReference>
<dbReference type="EMBL" id="BAAALT010000261">
    <property type="protein sequence ID" value="GAA1830175.1"/>
    <property type="molecule type" value="Genomic_DNA"/>
</dbReference>
<accession>A0ABP4YT87</accession>
<protein>
    <recommendedName>
        <fullName evidence="4">Beta-phosphoglucomutase family hydrolase</fullName>
    </recommendedName>
</protein>
<dbReference type="SUPFAM" id="SSF56784">
    <property type="entry name" value="HAD-like"/>
    <property type="match status" value="1"/>
</dbReference>
<comment type="caution">
    <text evidence="2">The sequence shown here is derived from an EMBL/GenBank/DDBJ whole genome shotgun (WGS) entry which is preliminary data.</text>
</comment>
<gene>
    <name evidence="2" type="ORF">GCM10009682_56210</name>
</gene>
<dbReference type="InterPro" id="IPR023214">
    <property type="entry name" value="HAD_sf"/>
</dbReference>
<proteinExistence type="inferred from homology"/>
<dbReference type="NCBIfam" id="TIGR01509">
    <property type="entry name" value="HAD-SF-IA-v3"/>
    <property type="match status" value="1"/>
</dbReference>